<dbReference type="AlphaFoldDB" id="A0A2I0JMR1"/>
<feature type="region of interest" description="Disordered" evidence="1">
    <location>
        <begin position="63"/>
        <end position="86"/>
    </location>
</feature>
<organism evidence="2 3">
    <name type="scientific">Punica granatum</name>
    <name type="common">Pomegranate</name>
    <dbReference type="NCBI Taxonomy" id="22663"/>
    <lineage>
        <taxon>Eukaryota</taxon>
        <taxon>Viridiplantae</taxon>
        <taxon>Streptophyta</taxon>
        <taxon>Embryophyta</taxon>
        <taxon>Tracheophyta</taxon>
        <taxon>Spermatophyta</taxon>
        <taxon>Magnoliopsida</taxon>
        <taxon>eudicotyledons</taxon>
        <taxon>Gunneridae</taxon>
        <taxon>Pentapetalae</taxon>
        <taxon>rosids</taxon>
        <taxon>malvids</taxon>
        <taxon>Myrtales</taxon>
        <taxon>Lythraceae</taxon>
        <taxon>Punica</taxon>
    </lineage>
</organism>
<protein>
    <submittedName>
        <fullName evidence="2">Uncharacterized protein</fullName>
    </submittedName>
</protein>
<keyword evidence="3" id="KW-1185">Reference proteome</keyword>
<evidence type="ECO:0000256" key="1">
    <source>
        <dbReference type="SAM" id="MobiDB-lite"/>
    </source>
</evidence>
<proteinExistence type="predicted"/>
<dbReference type="EMBL" id="PGOL01001504">
    <property type="protein sequence ID" value="PKI57559.1"/>
    <property type="molecule type" value="Genomic_DNA"/>
</dbReference>
<reference evidence="2 3" key="1">
    <citation type="submission" date="2017-11" db="EMBL/GenBank/DDBJ databases">
        <title>De-novo sequencing of pomegranate (Punica granatum L.) genome.</title>
        <authorList>
            <person name="Akparov Z."/>
            <person name="Amiraslanov A."/>
            <person name="Hajiyeva S."/>
            <person name="Abbasov M."/>
            <person name="Kaur K."/>
            <person name="Hamwieh A."/>
            <person name="Solovyev V."/>
            <person name="Salamov A."/>
            <person name="Braich B."/>
            <person name="Kosarev P."/>
            <person name="Mahmoud A."/>
            <person name="Hajiyev E."/>
            <person name="Babayeva S."/>
            <person name="Izzatullayeva V."/>
            <person name="Mammadov A."/>
            <person name="Mammadov A."/>
            <person name="Sharifova S."/>
            <person name="Ojaghi J."/>
            <person name="Eynullazada K."/>
            <person name="Bayramov B."/>
            <person name="Abdulazimova A."/>
            <person name="Shahmuradov I."/>
        </authorList>
    </citation>
    <scope>NUCLEOTIDE SEQUENCE [LARGE SCALE GENOMIC DNA]</scope>
    <source>
        <strain evidence="3">cv. AG2017</strain>
        <tissue evidence="2">Leaf</tissue>
    </source>
</reference>
<name>A0A2I0JMR1_PUNGR</name>
<evidence type="ECO:0000313" key="3">
    <source>
        <dbReference type="Proteomes" id="UP000233551"/>
    </source>
</evidence>
<gene>
    <name evidence="2" type="ORF">CRG98_022030</name>
</gene>
<sequence>MSLSRNNIPNFGLNHKPGVQIGPGGLNSVDRLQRGAGPASWAGSAKVWAVRLGWAECAGVGPRQGALGREHGRTELGVGAGPNLLA</sequence>
<comment type="caution">
    <text evidence="2">The sequence shown here is derived from an EMBL/GenBank/DDBJ whole genome shotgun (WGS) entry which is preliminary data.</text>
</comment>
<evidence type="ECO:0000313" key="2">
    <source>
        <dbReference type="EMBL" id="PKI57559.1"/>
    </source>
</evidence>
<feature type="region of interest" description="Disordered" evidence="1">
    <location>
        <begin position="1"/>
        <end position="38"/>
    </location>
</feature>
<dbReference type="Proteomes" id="UP000233551">
    <property type="component" value="Unassembled WGS sequence"/>
</dbReference>
<accession>A0A2I0JMR1</accession>